<name>A0A3E1YHW8_9BACT</name>
<evidence type="ECO:0000313" key="1">
    <source>
        <dbReference type="EMBL" id="RFS26934.1"/>
    </source>
</evidence>
<accession>A0A3E1YHW8</accession>
<comment type="caution">
    <text evidence="1">The sequence shown here is derived from an EMBL/GenBank/DDBJ whole genome shotgun (WGS) entry which is preliminary data.</text>
</comment>
<proteinExistence type="predicted"/>
<dbReference type="EMBL" id="QPMM01000001">
    <property type="protein sequence ID" value="RFS26934.1"/>
    <property type="molecule type" value="Genomic_DNA"/>
</dbReference>
<dbReference type="Proteomes" id="UP000260644">
    <property type="component" value="Unassembled WGS sequence"/>
</dbReference>
<protein>
    <recommendedName>
        <fullName evidence="3">Catalase</fullName>
    </recommendedName>
</protein>
<evidence type="ECO:0008006" key="3">
    <source>
        <dbReference type="Google" id="ProtNLM"/>
    </source>
</evidence>
<dbReference type="SUPFAM" id="SSF56634">
    <property type="entry name" value="Heme-dependent catalase-like"/>
    <property type="match status" value="1"/>
</dbReference>
<reference evidence="1 2" key="1">
    <citation type="submission" date="2018-07" db="EMBL/GenBank/DDBJ databases">
        <title>Chitinophaga K2CV101002-2 sp. nov., isolated from a monsoon evergreen broad-leaved forest soil.</title>
        <authorList>
            <person name="Lv Y."/>
        </authorList>
    </citation>
    <scope>NUCLEOTIDE SEQUENCE [LARGE SCALE GENOMIC DNA]</scope>
    <source>
        <strain evidence="1 2">GDMCC 1.1288</strain>
    </source>
</reference>
<evidence type="ECO:0000313" key="2">
    <source>
        <dbReference type="Proteomes" id="UP000260644"/>
    </source>
</evidence>
<gene>
    <name evidence="1" type="ORF">DVR12_03875</name>
</gene>
<dbReference type="GO" id="GO:0020037">
    <property type="term" value="F:heme binding"/>
    <property type="evidence" value="ECO:0007669"/>
    <property type="project" value="InterPro"/>
</dbReference>
<organism evidence="1 2">
    <name type="scientific">Chitinophaga silvatica</name>
    <dbReference type="NCBI Taxonomy" id="2282649"/>
    <lineage>
        <taxon>Bacteria</taxon>
        <taxon>Pseudomonadati</taxon>
        <taxon>Bacteroidota</taxon>
        <taxon>Chitinophagia</taxon>
        <taxon>Chitinophagales</taxon>
        <taxon>Chitinophagaceae</taxon>
        <taxon>Chitinophaga</taxon>
    </lineage>
</organism>
<dbReference type="OrthoDB" id="336698at2"/>
<dbReference type="RefSeq" id="WP_116974127.1">
    <property type="nucleotide sequence ID" value="NZ_QPMM01000001.1"/>
</dbReference>
<sequence length="341" mass="38708">MHLLNPKHHSHTTKAVNCYANPTNSLKEMFIDMIQFPRALDGQCPVRRPVFSKQHGMAKATFIVNEELPAHQRIGIFEYDQLDAWVRFSSDTKPGLGDLKSTIGIGIKLFGVTGEKLMESEPDALTADFILQNHDVFFVNTARDMCEFTYAGVVLRDYDSYLKDHEETAQILDEMQKRESSVATAVYGSCLPYAFGGDDYVKYKLVPINVPPAPPIPDNNPGYLRDELKQRLLKEEVHMGFYLQFRTDEDEMPLDEAMVRWPENISAPQLFATLIIHKQDIDAPGQVAYGENLSYNPWHTLEAHKPIGSISDVRKVVYEEGASLRRNRNGIPLTEPHTARK</sequence>
<keyword evidence="2" id="KW-1185">Reference proteome</keyword>
<dbReference type="AlphaFoldDB" id="A0A3E1YHW8"/>
<dbReference type="Gene3D" id="2.40.180.10">
    <property type="entry name" value="Catalase core domain"/>
    <property type="match status" value="1"/>
</dbReference>
<dbReference type="InterPro" id="IPR020835">
    <property type="entry name" value="Catalase_sf"/>
</dbReference>